<dbReference type="EMBL" id="FN654377">
    <property type="protein sequence ID" value="CBY32884.1"/>
    <property type="molecule type" value="Genomic_DNA"/>
</dbReference>
<organism evidence="1">
    <name type="scientific">Oikopleura dioica</name>
    <name type="common">Tunicate</name>
    <dbReference type="NCBI Taxonomy" id="34765"/>
    <lineage>
        <taxon>Eukaryota</taxon>
        <taxon>Metazoa</taxon>
        <taxon>Chordata</taxon>
        <taxon>Tunicata</taxon>
        <taxon>Appendicularia</taxon>
        <taxon>Copelata</taxon>
        <taxon>Oikopleuridae</taxon>
        <taxon>Oikopleura</taxon>
    </lineage>
</organism>
<name>E4YBE7_OIKDI</name>
<reference evidence="1" key="1">
    <citation type="journal article" date="2010" name="Science">
        <title>Plasticity of animal genome architecture unmasked by rapid evolution of a pelagic tunicate.</title>
        <authorList>
            <person name="Denoeud F."/>
            <person name="Henriet S."/>
            <person name="Mungpakdee S."/>
            <person name="Aury J.M."/>
            <person name="Da Silva C."/>
            <person name="Brinkmann H."/>
            <person name="Mikhaleva J."/>
            <person name="Olsen L.C."/>
            <person name="Jubin C."/>
            <person name="Canestro C."/>
            <person name="Bouquet J.M."/>
            <person name="Danks G."/>
            <person name="Poulain J."/>
            <person name="Campsteijn C."/>
            <person name="Adamski M."/>
            <person name="Cross I."/>
            <person name="Yadetie F."/>
            <person name="Muffato M."/>
            <person name="Louis A."/>
            <person name="Butcher S."/>
            <person name="Tsagkogeorga G."/>
            <person name="Konrad A."/>
            <person name="Singh S."/>
            <person name="Jensen M.F."/>
            <person name="Cong E.H."/>
            <person name="Eikeseth-Otteraa H."/>
            <person name="Noel B."/>
            <person name="Anthouard V."/>
            <person name="Porcel B.M."/>
            <person name="Kachouri-Lafond R."/>
            <person name="Nishino A."/>
            <person name="Ugolini M."/>
            <person name="Chourrout P."/>
            <person name="Nishida H."/>
            <person name="Aasland R."/>
            <person name="Huzurbazar S."/>
            <person name="Westhof E."/>
            <person name="Delsuc F."/>
            <person name="Lehrach H."/>
            <person name="Reinhardt R."/>
            <person name="Weissenbach J."/>
            <person name="Roy S.W."/>
            <person name="Artiguenave F."/>
            <person name="Postlethwait J.H."/>
            <person name="Manak J.R."/>
            <person name="Thompson E.M."/>
            <person name="Jaillon O."/>
            <person name="Du Pasquier L."/>
            <person name="Boudinot P."/>
            <person name="Liberles D.A."/>
            <person name="Volff J.N."/>
            <person name="Philippe H."/>
            <person name="Lenhard B."/>
            <person name="Roest Crollius H."/>
            <person name="Wincker P."/>
            <person name="Chourrout D."/>
        </authorList>
    </citation>
    <scope>NUCLEOTIDE SEQUENCE [LARGE SCALE GENOMIC DNA]</scope>
</reference>
<gene>
    <name evidence="1" type="ORF">GSOID_T00020744001</name>
</gene>
<evidence type="ECO:0000313" key="1">
    <source>
        <dbReference type="EMBL" id="CBY32884.1"/>
    </source>
</evidence>
<sequence>MAELDDVISISEISEKIIERISDKKLLQLHTDDFWKSLNLIHPSFWRRRIHENYPNSLLLEKLLDDFKIGSFDDYCSFVTEYLNIKRFSSKFTLETFETEKRTDGPGTAPTSQDRTKLSSNFRTICFPSTGIIEMKNLKTGDSKSVRTQHTKIIFIRDQMIGYDAHQHTISESFFISLFDEEGAVIDSALPAESVFSMTIYPTNNPDRLLVTTTIPGDEDDSSIVEIYYLTVESQKLKLESIFKETFDLTVFTAYYAQDEKIMCFSHRFDSNNWDVSIIDSTISTATVLERSVFQKTCPLTSDLLNDGFACWPPVQMTTSQFWSF</sequence>
<accession>E4YBE7</accession>
<protein>
    <submittedName>
        <fullName evidence="1">Uncharacterized protein</fullName>
    </submittedName>
</protein>
<dbReference type="AlphaFoldDB" id="E4YBE7"/>
<proteinExistence type="predicted"/>
<dbReference type="Proteomes" id="UP000011014">
    <property type="component" value="Unassembled WGS sequence"/>
</dbReference>